<feature type="coiled-coil region" evidence="1">
    <location>
        <begin position="447"/>
        <end position="490"/>
    </location>
</feature>
<organism evidence="2 3">
    <name type="scientific">Croceivirga thetidis</name>
    <dbReference type="NCBI Taxonomy" id="2721623"/>
    <lineage>
        <taxon>Bacteria</taxon>
        <taxon>Pseudomonadati</taxon>
        <taxon>Bacteroidota</taxon>
        <taxon>Flavobacteriia</taxon>
        <taxon>Flavobacteriales</taxon>
        <taxon>Flavobacteriaceae</taxon>
        <taxon>Croceivirga</taxon>
    </lineage>
</organism>
<keyword evidence="3" id="KW-1185">Reference proteome</keyword>
<protein>
    <recommendedName>
        <fullName evidence="4">Tetratricopeptide repeat protein</fullName>
    </recommendedName>
</protein>
<dbReference type="EMBL" id="JAAWWL010000001">
    <property type="protein sequence ID" value="NKI30768.1"/>
    <property type="molecule type" value="Genomic_DNA"/>
</dbReference>
<evidence type="ECO:0008006" key="4">
    <source>
        <dbReference type="Google" id="ProtNLM"/>
    </source>
</evidence>
<proteinExistence type="predicted"/>
<evidence type="ECO:0000313" key="2">
    <source>
        <dbReference type="EMBL" id="NKI30768.1"/>
    </source>
</evidence>
<evidence type="ECO:0000256" key="1">
    <source>
        <dbReference type="SAM" id="Coils"/>
    </source>
</evidence>
<reference evidence="2 3" key="1">
    <citation type="submission" date="2020-04" db="EMBL/GenBank/DDBJ databases">
        <authorList>
            <person name="Yoon J."/>
        </authorList>
    </citation>
    <scope>NUCLEOTIDE SEQUENCE [LARGE SCALE GENOMIC DNA]</scope>
    <source>
        <strain evidence="2 3">DJ-13</strain>
    </source>
</reference>
<comment type="caution">
    <text evidence="2">The sequence shown here is derived from an EMBL/GenBank/DDBJ whole genome shotgun (WGS) entry which is preliminary data.</text>
</comment>
<keyword evidence="1" id="KW-0175">Coiled coil</keyword>
<dbReference type="Proteomes" id="UP000718451">
    <property type="component" value="Unassembled WGS sequence"/>
</dbReference>
<dbReference type="RefSeq" id="WP_168551000.1">
    <property type="nucleotide sequence ID" value="NZ_JAAWWL010000001.1"/>
</dbReference>
<accession>A0ABX1GMA7</accession>
<gene>
    <name evidence="2" type="ORF">HCU67_02350</name>
</gene>
<evidence type="ECO:0000313" key="3">
    <source>
        <dbReference type="Proteomes" id="UP000718451"/>
    </source>
</evidence>
<name>A0ABX1GMA7_9FLAO</name>
<dbReference type="InterPro" id="IPR011990">
    <property type="entry name" value="TPR-like_helical_dom_sf"/>
</dbReference>
<dbReference type="Gene3D" id="1.25.40.10">
    <property type="entry name" value="Tetratricopeptide repeat domain"/>
    <property type="match status" value="1"/>
</dbReference>
<sequence length="491" mass="56338">MITILTTTEHEFQIKEIIDSVDHLNELVQVSTEDSPLEKSDKILRVEGKEIHSTIDWFDTEPPYLFPSVVLSEASLLALVFYKIGNEQQAFQYISESDSSYKHLLLATKLKFGYEIELEELFDLNAHNKAILHHYSNLSPRISFNELRELYANALQQASSSDVKSYTAKHYLNLLLDAQLFEDTIVASESFLKEANSKAAQLALSMQWCTASFKNLQLPYDPDTLKSILVKQEECIQYLQAHDLNLNAALLAMEACDVANFLGDFPLAKEHINTAIKTFKEEEVTEFLGEAGLKKAHLLYHWSKNGSPQYYKAAINAFQDTLKVFKKDSHPDYFAEIQHSLALIYSEIPAPPDEKPMWTAFCASAFKEALEFYTKETHPYEHAMVCHNYATALMDFPPAKLHNNHEKAYGLFENALEIRTTEKYPTERALTLLNQLELGWLMHNEDGKQEEERLQSMRKKVEEVKSLVTDENLLNRAEEQLEKLEKLKAII</sequence>
<dbReference type="SUPFAM" id="SSF48452">
    <property type="entry name" value="TPR-like"/>
    <property type="match status" value="1"/>
</dbReference>